<organism evidence="1 2">
    <name type="scientific">Ridgeia piscesae</name>
    <name type="common">Tubeworm</name>
    <dbReference type="NCBI Taxonomy" id="27915"/>
    <lineage>
        <taxon>Eukaryota</taxon>
        <taxon>Metazoa</taxon>
        <taxon>Spiralia</taxon>
        <taxon>Lophotrochozoa</taxon>
        <taxon>Annelida</taxon>
        <taxon>Polychaeta</taxon>
        <taxon>Sedentaria</taxon>
        <taxon>Canalipalpata</taxon>
        <taxon>Sabellida</taxon>
        <taxon>Siboglinidae</taxon>
        <taxon>Ridgeia</taxon>
    </lineage>
</organism>
<protein>
    <submittedName>
        <fullName evidence="1">Uncharacterized protein</fullName>
    </submittedName>
</protein>
<proteinExistence type="predicted"/>
<evidence type="ECO:0000313" key="1">
    <source>
        <dbReference type="EMBL" id="KAK2184407.1"/>
    </source>
</evidence>
<comment type="caution">
    <text evidence="1">The sequence shown here is derived from an EMBL/GenBank/DDBJ whole genome shotgun (WGS) entry which is preliminary data.</text>
</comment>
<name>A0AAD9NXT9_RIDPI</name>
<gene>
    <name evidence="1" type="ORF">NP493_264g01032</name>
</gene>
<dbReference type="AlphaFoldDB" id="A0AAD9NXT9"/>
<sequence>MCNANYHSAITAILQQARNAYKCTRHFFCIFFQFSRARHRGLSEQLLCPLNYAPIIQCCRASSTFKRTFIHTKSTMFQESHTKEEQIIKHSSWGYYAKLTFVSKTKQCLSSMHHTSIVNYPVISGVKN</sequence>
<reference evidence="1" key="1">
    <citation type="journal article" date="2023" name="Mol. Biol. Evol.">
        <title>Third-Generation Sequencing Reveals the Adaptive Role of the Epigenome in Three Deep-Sea Polychaetes.</title>
        <authorList>
            <person name="Perez M."/>
            <person name="Aroh O."/>
            <person name="Sun Y."/>
            <person name="Lan Y."/>
            <person name="Juniper S.K."/>
            <person name="Young C.R."/>
            <person name="Angers B."/>
            <person name="Qian P.Y."/>
        </authorList>
    </citation>
    <scope>NUCLEOTIDE SEQUENCE</scope>
    <source>
        <strain evidence="1">R07B-5</strain>
    </source>
</reference>
<keyword evidence="2" id="KW-1185">Reference proteome</keyword>
<dbReference type="EMBL" id="JAODUO010000266">
    <property type="protein sequence ID" value="KAK2184407.1"/>
    <property type="molecule type" value="Genomic_DNA"/>
</dbReference>
<evidence type="ECO:0000313" key="2">
    <source>
        <dbReference type="Proteomes" id="UP001209878"/>
    </source>
</evidence>
<dbReference type="Proteomes" id="UP001209878">
    <property type="component" value="Unassembled WGS sequence"/>
</dbReference>
<accession>A0AAD9NXT9</accession>